<reference evidence="1" key="1">
    <citation type="journal article" date="2021" name="Proc. Natl. Acad. Sci. U.S.A.">
        <title>A Catalog of Tens of Thousands of Viruses from Human Metagenomes Reveals Hidden Associations with Chronic Diseases.</title>
        <authorList>
            <person name="Tisza M.J."/>
            <person name="Buck C.B."/>
        </authorList>
    </citation>
    <scope>NUCLEOTIDE SEQUENCE</scope>
    <source>
        <strain evidence="1">CtEqU3</strain>
    </source>
</reference>
<dbReference type="EMBL" id="BK015311">
    <property type="protein sequence ID" value="DAE00812.1"/>
    <property type="molecule type" value="Genomic_DNA"/>
</dbReference>
<organism evidence="1">
    <name type="scientific">Siphoviridae sp. ctEqU3</name>
    <dbReference type="NCBI Taxonomy" id="2825399"/>
    <lineage>
        <taxon>Viruses</taxon>
        <taxon>Duplodnaviria</taxon>
        <taxon>Heunggongvirae</taxon>
        <taxon>Uroviricota</taxon>
        <taxon>Caudoviricetes</taxon>
    </lineage>
</organism>
<name>A0A8S5P3M0_9CAUD</name>
<protein>
    <submittedName>
        <fullName evidence="1">Uncharacterized protein</fullName>
    </submittedName>
</protein>
<accession>A0A8S5P3M0</accession>
<proteinExistence type="predicted"/>
<sequence>MTKQLILNGILLPESSKDRFSCWEEDLSVQVDMISGRRVVETRGKIWKASYSFDYMGNTTLRQVLAVLRSGGPFLASVLPDDRDEMVSSYFLLDSITQPTFAFSKGGVGLWHNLAFTLREVEPHD</sequence>
<evidence type="ECO:0000313" key="1">
    <source>
        <dbReference type="EMBL" id="DAE00812.1"/>
    </source>
</evidence>